<dbReference type="PANTHER" id="PTHR37691:SF1">
    <property type="entry name" value="BLR3518 PROTEIN"/>
    <property type="match status" value="1"/>
</dbReference>
<dbReference type="OrthoDB" id="6412948at2"/>
<organism evidence="1 2">
    <name type="scientific">Desulforamulus ferrireducens</name>
    <dbReference type="NCBI Taxonomy" id="1833852"/>
    <lineage>
        <taxon>Bacteria</taxon>
        <taxon>Bacillati</taxon>
        <taxon>Bacillota</taxon>
        <taxon>Clostridia</taxon>
        <taxon>Eubacteriales</taxon>
        <taxon>Peptococcaceae</taxon>
        <taxon>Desulforamulus</taxon>
    </lineage>
</organism>
<evidence type="ECO:0000313" key="2">
    <source>
        <dbReference type="Proteomes" id="UP000189464"/>
    </source>
</evidence>
<dbReference type="PANTHER" id="PTHR37691">
    <property type="entry name" value="BLR3518 PROTEIN"/>
    <property type="match status" value="1"/>
</dbReference>
<dbReference type="Pfam" id="PF02635">
    <property type="entry name" value="DsrE"/>
    <property type="match status" value="1"/>
</dbReference>
<dbReference type="Gene3D" id="3.40.1260.10">
    <property type="entry name" value="DsrEFH-like"/>
    <property type="match status" value="1"/>
</dbReference>
<proteinExistence type="predicted"/>
<dbReference type="KEGG" id="dfg:B0537_01460"/>
<dbReference type="InterPro" id="IPR027396">
    <property type="entry name" value="DsrEFH-like"/>
</dbReference>
<keyword evidence="2" id="KW-1185">Reference proteome</keyword>
<dbReference type="AlphaFoldDB" id="A0A1S6ISZ5"/>
<accession>A0A1S6ISZ5</accession>
<gene>
    <name evidence="1" type="ORF">B0537_01460</name>
</gene>
<evidence type="ECO:0000313" key="1">
    <source>
        <dbReference type="EMBL" id="AQS57887.1"/>
    </source>
</evidence>
<dbReference type="EMBL" id="CP019698">
    <property type="protein sequence ID" value="AQS57887.1"/>
    <property type="molecule type" value="Genomic_DNA"/>
</dbReference>
<dbReference type="InterPro" id="IPR003787">
    <property type="entry name" value="Sulphur_relay_DsrE/F-like"/>
</dbReference>
<protein>
    <submittedName>
        <fullName evidence="1">Uncharacterized protein</fullName>
    </submittedName>
</protein>
<sequence>MAVYQVLFHVSDNETWPKAVTNIENFLKDVGPSGATIEVVANAAAVMTYYNQEKAELLERMQQLAAIGVKFTACRNALRAHQLDEQAKPDFVEVVPGGITEIVAKQAAGYLYIKP</sequence>
<dbReference type="SUPFAM" id="SSF75169">
    <property type="entry name" value="DsrEFH-like"/>
    <property type="match status" value="1"/>
</dbReference>
<name>A0A1S6ISZ5_9FIRM</name>
<reference evidence="1 2" key="1">
    <citation type="journal article" date="2016" name="Int. J. Syst. Evol. Microbiol.">
        <title>Desulfotomaculum ferrireducens sp. nov., a moderately thermophilic sulfate-reducing and dissimilatory Fe(III)-reducing bacterium isolated from compost.</title>
        <authorList>
            <person name="Yang G."/>
            <person name="Guo J."/>
            <person name="Zhuang L."/>
            <person name="Yuan Y."/>
            <person name="Zhou S."/>
        </authorList>
    </citation>
    <scope>NUCLEOTIDE SEQUENCE [LARGE SCALE GENOMIC DNA]</scope>
    <source>
        <strain evidence="1 2">GSS09</strain>
    </source>
</reference>
<dbReference type="Proteomes" id="UP000189464">
    <property type="component" value="Chromosome"/>
</dbReference>
<dbReference type="STRING" id="1833852.B0537_01460"/>